<evidence type="ECO:0000256" key="2">
    <source>
        <dbReference type="SAM" id="Phobius"/>
    </source>
</evidence>
<feature type="region of interest" description="Disordered" evidence="1">
    <location>
        <begin position="68"/>
        <end position="95"/>
    </location>
</feature>
<evidence type="ECO:0000256" key="1">
    <source>
        <dbReference type="SAM" id="MobiDB-lite"/>
    </source>
</evidence>
<comment type="caution">
    <text evidence="3">The sequence shown here is derived from an EMBL/GenBank/DDBJ whole genome shotgun (WGS) entry which is preliminary data.</text>
</comment>
<gene>
    <name evidence="3" type="ORF">S01H4_26857</name>
</gene>
<proteinExistence type="predicted"/>
<name>X1BV68_9ZZZZ</name>
<dbReference type="EMBL" id="BART01013015">
    <property type="protein sequence ID" value="GAG88073.1"/>
    <property type="molecule type" value="Genomic_DNA"/>
</dbReference>
<accession>X1BV68</accession>
<reference evidence="3" key="1">
    <citation type="journal article" date="2014" name="Front. Microbiol.">
        <title>High frequency of phylogenetically diverse reductive dehalogenase-homologous genes in deep subseafloor sedimentary metagenomes.</title>
        <authorList>
            <person name="Kawai M."/>
            <person name="Futagami T."/>
            <person name="Toyoda A."/>
            <person name="Takaki Y."/>
            <person name="Nishi S."/>
            <person name="Hori S."/>
            <person name="Arai W."/>
            <person name="Tsubouchi T."/>
            <person name="Morono Y."/>
            <person name="Uchiyama I."/>
            <person name="Ito T."/>
            <person name="Fujiyama A."/>
            <person name="Inagaki F."/>
            <person name="Takami H."/>
        </authorList>
    </citation>
    <scope>NUCLEOTIDE SEQUENCE</scope>
    <source>
        <strain evidence="3">Expedition CK06-06</strain>
    </source>
</reference>
<feature type="transmembrane region" description="Helical" evidence="2">
    <location>
        <begin position="98"/>
        <end position="117"/>
    </location>
</feature>
<sequence length="120" mass="13692">LDEIISDWEQDLGTINYTREGFSPVGILKVEGYLKEEKFKTLLADHDIDDIEWGGTWILTDTNAEFTTDETTIEETSTTTKEEDDTTPTTNSSTSSGFTFYLLFVGLVVIIPIRRFLRRD</sequence>
<keyword evidence="2" id="KW-0472">Membrane</keyword>
<feature type="non-terminal residue" evidence="3">
    <location>
        <position position="1"/>
    </location>
</feature>
<keyword evidence="2" id="KW-1133">Transmembrane helix</keyword>
<protein>
    <submittedName>
        <fullName evidence="3">Uncharacterized protein</fullName>
    </submittedName>
</protein>
<evidence type="ECO:0000313" key="3">
    <source>
        <dbReference type="EMBL" id="GAG88073.1"/>
    </source>
</evidence>
<organism evidence="3">
    <name type="scientific">marine sediment metagenome</name>
    <dbReference type="NCBI Taxonomy" id="412755"/>
    <lineage>
        <taxon>unclassified sequences</taxon>
        <taxon>metagenomes</taxon>
        <taxon>ecological metagenomes</taxon>
    </lineage>
</organism>
<dbReference type="AlphaFoldDB" id="X1BV68"/>
<keyword evidence="2" id="KW-0812">Transmembrane</keyword>